<evidence type="ECO:0000256" key="1">
    <source>
        <dbReference type="ARBA" id="ARBA00000971"/>
    </source>
</evidence>
<gene>
    <name evidence="7" type="primary">LOC116957908</name>
</gene>
<dbReference type="PROSITE" id="PS50072">
    <property type="entry name" value="CSA_PPIASE_2"/>
    <property type="match status" value="1"/>
</dbReference>
<dbReference type="InterPro" id="IPR029000">
    <property type="entry name" value="Cyclophilin-like_dom_sf"/>
</dbReference>
<keyword evidence="6" id="KW-1185">Reference proteome</keyword>
<dbReference type="Proteomes" id="UP001318040">
    <property type="component" value="Chromosome 66"/>
</dbReference>
<evidence type="ECO:0000256" key="2">
    <source>
        <dbReference type="ARBA" id="ARBA00023110"/>
    </source>
</evidence>
<dbReference type="InterPro" id="IPR002130">
    <property type="entry name" value="Cyclophilin-type_PPIase_dom"/>
</dbReference>
<keyword evidence="3 4" id="KW-0413">Isomerase</keyword>
<dbReference type="Pfam" id="PF00160">
    <property type="entry name" value="Pro_isomerase"/>
    <property type="match status" value="1"/>
</dbReference>
<evidence type="ECO:0000259" key="5">
    <source>
        <dbReference type="PROSITE" id="PS50072"/>
    </source>
</evidence>
<dbReference type="EC" id="5.2.1.8" evidence="4"/>
<dbReference type="FunFam" id="2.40.100.10:FF:000048">
    <property type="entry name" value="Peptidyl-prolyl cis-trans isomerase"/>
    <property type="match status" value="1"/>
</dbReference>
<dbReference type="PIRSF" id="PIRSF001467">
    <property type="entry name" value="Peptidylpro_ismrse"/>
    <property type="match status" value="1"/>
</dbReference>
<sequence length="178" mass="19381">MDVVFMDFAIDGEPAGRLLFELFTELCPRTCHNFRALCTGDGSERWPSYKGSLVHRVVPNGWIQAGDITGGRGNGGTSIYGATFEDESFAVSHSRRGVLGMANRGRHSNSSQFYVTLGPTPWMDRQFVAFGHLLEGLELLSRLEGLAARYERPALECRVVRCGQLAGGQRLAAAAAAD</sequence>
<dbReference type="InterPro" id="IPR024936">
    <property type="entry name" value="Cyclophilin-type_PPIase"/>
</dbReference>
<evidence type="ECO:0000313" key="7">
    <source>
        <dbReference type="RefSeq" id="XP_032836250.1"/>
    </source>
</evidence>
<dbReference type="GO" id="GO:0005737">
    <property type="term" value="C:cytoplasm"/>
    <property type="evidence" value="ECO:0007669"/>
    <property type="project" value="TreeGrafter"/>
</dbReference>
<evidence type="ECO:0000313" key="6">
    <source>
        <dbReference type="Proteomes" id="UP001318040"/>
    </source>
</evidence>
<dbReference type="PRINTS" id="PR00153">
    <property type="entry name" value="CSAPPISMRASE"/>
</dbReference>
<dbReference type="GO" id="GO:0003755">
    <property type="term" value="F:peptidyl-prolyl cis-trans isomerase activity"/>
    <property type="evidence" value="ECO:0007669"/>
    <property type="project" value="UniProtKB-UniRule"/>
</dbReference>
<dbReference type="RefSeq" id="XP_032836250.1">
    <property type="nucleotide sequence ID" value="XM_032980359.1"/>
</dbReference>
<keyword evidence="2 4" id="KW-0697">Rotamase</keyword>
<name>A0AAJ7UJ96_PETMA</name>
<protein>
    <recommendedName>
        <fullName evidence="4">Peptidyl-prolyl cis-trans isomerase</fullName>
        <shortName evidence="4">PPIase</shortName>
        <ecNumber evidence="4">5.2.1.8</ecNumber>
    </recommendedName>
</protein>
<evidence type="ECO:0000256" key="3">
    <source>
        <dbReference type="ARBA" id="ARBA00023235"/>
    </source>
</evidence>
<comment type="function">
    <text evidence="4">PPIases accelerate the folding of proteins. It catalyzes the cis-trans isomerization of proline imidic peptide bonds in oligopeptides.</text>
</comment>
<feature type="domain" description="PPIase cyclophilin-type" evidence="5">
    <location>
        <begin position="5"/>
        <end position="164"/>
    </location>
</feature>
<reference evidence="7" key="1">
    <citation type="submission" date="2025-08" db="UniProtKB">
        <authorList>
            <consortium name="RefSeq"/>
        </authorList>
    </citation>
    <scope>IDENTIFICATION</scope>
    <source>
        <tissue evidence="7">Sperm</tissue>
    </source>
</reference>
<dbReference type="Gene3D" id="2.40.100.10">
    <property type="entry name" value="Cyclophilin-like"/>
    <property type="match status" value="1"/>
</dbReference>
<organism evidence="6 7">
    <name type="scientific">Petromyzon marinus</name>
    <name type="common">Sea lamprey</name>
    <dbReference type="NCBI Taxonomy" id="7757"/>
    <lineage>
        <taxon>Eukaryota</taxon>
        <taxon>Metazoa</taxon>
        <taxon>Chordata</taxon>
        <taxon>Craniata</taxon>
        <taxon>Vertebrata</taxon>
        <taxon>Cyclostomata</taxon>
        <taxon>Hyperoartia</taxon>
        <taxon>Petromyzontiformes</taxon>
        <taxon>Petromyzontidae</taxon>
        <taxon>Petromyzon</taxon>
    </lineage>
</organism>
<dbReference type="KEGG" id="pmrn:116957908"/>
<accession>A0AAJ7UJ96</accession>
<dbReference type="PANTHER" id="PTHR11071">
    <property type="entry name" value="PEPTIDYL-PROLYL CIS-TRANS ISOMERASE"/>
    <property type="match status" value="1"/>
</dbReference>
<comment type="similarity">
    <text evidence="4">Belongs to the cyclophilin-type PPIase family.</text>
</comment>
<dbReference type="AlphaFoldDB" id="A0AAJ7UJ96"/>
<dbReference type="PANTHER" id="PTHR11071:SF561">
    <property type="entry name" value="PEPTIDYL-PROLYL CIS-TRANS ISOMERASE D-RELATED"/>
    <property type="match status" value="1"/>
</dbReference>
<comment type="catalytic activity">
    <reaction evidence="1 4">
        <text>[protein]-peptidylproline (omega=180) = [protein]-peptidylproline (omega=0)</text>
        <dbReference type="Rhea" id="RHEA:16237"/>
        <dbReference type="Rhea" id="RHEA-COMP:10747"/>
        <dbReference type="Rhea" id="RHEA-COMP:10748"/>
        <dbReference type="ChEBI" id="CHEBI:83833"/>
        <dbReference type="ChEBI" id="CHEBI:83834"/>
        <dbReference type="EC" id="5.2.1.8"/>
    </reaction>
</comment>
<evidence type="ECO:0000256" key="4">
    <source>
        <dbReference type="RuleBase" id="RU363019"/>
    </source>
</evidence>
<dbReference type="SUPFAM" id="SSF50891">
    <property type="entry name" value="Cyclophilin-like"/>
    <property type="match status" value="1"/>
</dbReference>
<proteinExistence type="inferred from homology"/>